<dbReference type="Proteomes" id="UP000484988">
    <property type="component" value="Unassembled WGS sequence"/>
</dbReference>
<feature type="region of interest" description="Disordered" evidence="1">
    <location>
        <begin position="76"/>
        <end position="101"/>
    </location>
</feature>
<reference evidence="2 3" key="1">
    <citation type="submission" date="2020-02" db="EMBL/GenBank/DDBJ databases">
        <title>Whole Genome Shotgun Sequence of Streptomyces sp. strain CWH03.</title>
        <authorList>
            <person name="Dohra H."/>
            <person name="Kodani S."/>
            <person name="Yamamura H."/>
        </authorList>
    </citation>
    <scope>NUCLEOTIDE SEQUENCE [LARGE SCALE GENOMIC DNA]</scope>
    <source>
        <strain evidence="2 3">CWH03</strain>
    </source>
</reference>
<dbReference type="AlphaFoldDB" id="A0A6A0B259"/>
<proteinExistence type="predicted"/>
<evidence type="ECO:0000313" key="3">
    <source>
        <dbReference type="Proteomes" id="UP000484988"/>
    </source>
</evidence>
<accession>A0A6A0B259</accession>
<evidence type="ECO:0000256" key="1">
    <source>
        <dbReference type="SAM" id="MobiDB-lite"/>
    </source>
</evidence>
<keyword evidence="3" id="KW-1185">Reference proteome</keyword>
<comment type="caution">
    <text evidence="2">The sequence shown here is derived from an EMBL/GenBank/DDBJ whole genome shotgun (WGS) entry which is preliminary data.</text>
</comment>
<sequence>MFEGAWLALGHNAHGEKAIGIEASHTADAPPDWATTLPSFRPCDPAGFTAGYRFTVPLIDMPVYLDCLLRRLRAAGGRSSNGASPRSPTPAPCRRSSTAPASAPMAWFRIPTCGRSVASTSSSPIWA</sequence>
<organism evidence="2 3">
    <name type="scientific">Streptomyces pacificus</name>
    <dbReference type="NCBI Taxonomy" id="2705029"/>
    <lineage>
        <taxon>Bacteria</taxon>
        <taxon>Bacillati</taxon>
        <taxon>Actinomycetota</taxon>
        <taxon>Actinomycetes</taxon>
        <taxon>Kitasatosporales</taxon>
        <taxon>Streptomycetaceae</taxon>
        <taxon>Streptomyces</taxon>
    </lineage>
</organism>
<gene>
    <name evidence="2" type="ORF">SCWH03_50270</name>
</gene>
<name>A0A6A0B259_9ACTN</name>
<evidence type="ECO:0000313" key="2">
    <source>
        <dbReference type="EMBL" id="GFH38775.1"/>
    </source>
</evidence>
<dbReference type="EMBL" id="BLLG01000020">
    <property type="protein sequence ID" value="GFH38775.1"/>
    <property type="molecule type" value="Genomic_DNA"/>
</dbReference>
<protein>
    <submittedName>
        <fullName evidence="2">Uncharacterized protein</fullName>
    </submittedName>
</protein>